<keyword evidence="2" id="KW-1185">Reference proteome</keyword>
<evidence type="ECO:0000313" key="1">
    <source>
        <dbReference type="EMBL" id="CAG8749159.1"/>
    </source>
</evidence>
<proteinExistence type="predicted"/>
<gene>
    <name evidence="1" type="ORF">AMORRO_LOCUS15230</name>
</gene>
<evidence type="ECO:0000313" key="2">
    <source>
        <dbReference type="Proteomes" id="UP000789342"/>
    </source>
</evidence>
<dbReference type="AlphaFoldDB" id="A0A9N9ITJ2"/>
<name>A0A9N9ITJ2_9GLOM</name>
<sequence length="78" mass="8856">MNSRNTFDLKDSPTSETNLLTNKQIDNILTWSDFETSNNDITATTIEMRNYSNNIITTEQIPTETTISTSRITQQAPI</sequence>
<accession>A0A9N9ITJ2</accession>
<organism evidence="1 2">
    <name type="scientific">Acaulospora morrowiae</name>
    <dbReference type="NCBI Taxonomy" id="94023"/>
    <lineage>
        <taxon>Eukaryota</taxon>
        <taxon>Fungi</taxon>
        <taxon>Fungi incertae sedis</taxon>
        <taxon>Mucoromycota</taxon>
        <taxon>Glomeromycotina</taxon>
        <taxon>Glomeromycetes</taxon>
        <taxon>Diversisporales</taxon>
        <taxon>Acaulosporaceae</taxon>
        <taxon>Acaulospora</taxon>
    </lineage>
</organism>
<reference evidence="1" key="1">
    <citation type="submission" date="2021-06" db="EMBL/GenBank/DDBJ databases">
        <authorList>
            <person name="Kallberg Y."/>
            <person name="Tangrot J."/>
            <person name="Rosling A."/>
        </authorList>
    </citation>
    <scope>NUCLEOTIDE SEQUENCE</scope>
    <source>
        <strain evidence="1">CL551</strain>
    </source>
</reference>
<dbReference type="EMBL" id="CAJVPV010034580">
    <property type="protein sequence ID" value="CAG8749159.1"/>
    <property type="molecule type" value="Genomic_DNA"/>
</dbReference>
<comment type="caution">
    <text evidence="1">The sequence shown here is derived from an EMBL/GenBank/DDBJ whole genome shotgun (WGS) entry which is preliminary data.</text>
</comment>
<dbReference type="Proteomes" id="UP000789342">
    <property type="component" value="Unassembled WGS sequence"/>
</dbReference>
<protein>
    <submittedName>
        <fullName evidence="1">10566_t:CDS:1</fullName>
    </submittedName>
</protein>
<feature type="non-terminal residue" evidence="1">
    <location>
        <position position="78"/>
    </location>
</feature>